<dbReference type="EMBL" id="JAJJHW010001127">
    <property type="protein sequence ID" value="KAH8378376.1"/>
    <property type="molecule type" value="Genomic_DNA"/>
</dbReference>
<comment type="caution">
    <text evidence="1">The sequence shown here is derived from an EMBL/GenBank/DDBJ whole genome shotgun (WGS) entry which is preliminary data.</text>
</comment>
<dbReference type="Proteomes" id="UP001200034">
    <property type="component" value="Unassembled WGS sequence"/>
</dbReference>
<gene>
    <name evidence="1" type="ORF">KR093_011060</name>
</gene>
<evidence type="ECO:0000313" key="1">
    <source>
        <dbReference type="EMBL" id="KAH8378376.1"/>
    </source>
</evidence>
<name>A0AAD4PPR9_9MUSC</name>
<keyword evidence="2" id="KW-1185">Reference proteome</keyword>
<proteinExistence type="predicted"/>
<protein>
    <submittedName>
        <fullName evidence="1">Uncharacterized protein</fullName>
    </submittedName>
</protein>
<organism evidence="1 2">
    <name type="scientific">Drosophila rubida</name>
    <dbReference type="NCBI Taxonomy" id="30044"/>
    <lineage>
        <taxon>Eukaryota</taxon>
        <taxon>Metazoa</taxon>
        <taxon>Ecdysozoa</taxon>
        <taxon>Arthropoda</taxon>
        <taxon>Hexapoda</taxon>
        <taxon>Insecta</taxon>
        <taxon>Pterygota</taxon>
        <taxon>Neoptera</taxon>
        <taxon>Endopterygota</taxon>
        <taxon>Diptera</taxon>
        <taxon>Brachycera</taxon>
        <taxon>Muscomorpha</taxon>
        <taxon>Ephydroidea</taxon>
        <taxon>Drosophilidae</taxon>
        <taxon>Drosophila</taxon>
    </lineage>
</organism>
<sequence>MLSSPIIYRIMGQLFIQLLVAALIISSNSTATIELDLLAYCRTLHRLQPEYEQRDCAQILDEEQLTMTSELLMDTEQRCWWGWELFGRRCRKRV</sequence>
<evidence type="ECO:0000313" key="2">
    <source>
        <dbReference type="Proteomes" id="UP001200034"/>
    </source>
</evidence>
<dbReference type="AlphaFoldDB" id="A0AAD4PPR9"/>
<reference evidence="1" key="1">
    <citation type="journal article" date="2021" name="Mol. Ecol. Resour.">
        <title>Phylogenomic analyses of the genus Drosophila reveals genomic signals of climate adaptation.</title>
        <authorList>
            <person name="Li F."/>
            <person name="Rane R.V."/>
            <person name="Luria V."/>
            <person name="Xiong Z."/>
            <person name="Chen J."/>
            <person name="Li Z."/>
            <person name="Catullo R.A."/>
            <person name="Griffin P.C."/>
            <person name="Schiffer M."/>
            <person name="Pearce S."/>
            <person name="Lee S.F."/>
            <person name="McElroy K."/>
            <person name="Stocker A."/>
            <person name="Shirriffs J."/>
            <person name="Cockerell F."/>
            <person name="Coppin C."/>
            <person name="Sgro C.M."/>
            <person name="Karger A."/>
            <person name="Cain J.W."/>
            <person name="Weber J.A."/>
            <person name="Santpere G."/>
            <person name="Kirschner M.W."/>
            <person name="Hoffmann A.A."/>
            <person name="Oakeshott J.G."/>
            <person name="Zhang G."/>
        </authorList>
    </citation>
    <scope>NUCLEOTIDE SEQUENCE</scope>
    <source>
        <strain evidence="1">BGI-SZ-2011g</strain>
    </source>
</reference>
<accession>A0AAD4PPR9</accession>